<evidence type="ECO:0000313" key="5">
    <source>
        <dbReference type="Proteomes" id="UP000254807"/>
    </source>
</evidence>
<dbReference type="InterPro" id="IPR025711">
    <property type="entry name" value="PepSY"/>
</dbReference>
<evidence type="ECO:0000256" key="1">
    <source>
        <dbReference type="SAM" id="MobiDB-lite"/>
    </source>
</evidence>
<dbReference type="Gene3D" id="3.10.450.40">
    <property type="match status" value="2"/>
</dbReference>
<feature type="region of interest" description="Disordered" evidence="1">
    <location>
        <begin position="21"/>
        <end position="57"/>
    </location>
</feature>
<dbReference type="PROSITE" id="PS51257">
    <property type="entry name" value="PROKAR_LIPOPROTEIN"/>
    <property type="match status" value="1"/>
</dbReference>
<evidence type="ECO:0000256" key="2">
    <source>
        <dbReference type="SAM" id="SignalP"/>
    </source>
</evidence>
<evidence type="ECO:0000259" key="3">
    <source>
        <dbReference type="Pfam" id="PF03413"/>
    </source>
</evidence>
<dbReference type="AlphaFoldDB" id="A0A376H3G6"/>
<feature type="compositionally biased region" description="Low complexity" evidence="1">
    <location>
        <begin position="33"/>
        <end position="57"/>
    </location>
</feature>
<feature type="compositionally biased region" description="Polar residues" evidence="1">
    <location>
        <begin position="21"/>
        <end position="32"/>
    </location>
</feature>
<dbReference type="EMBL" id="UFYW01000001">
    <property type="protein sequence ID" value="STD84170.1"/>
    <property type="molecule type" value="Genomic_DNA"/>
</dbReference>
<gene>
    <name evidence="4" type="ORF">NCTC12360_02696</name>
</gene>
<keyword evidence="2" id="KW-0732">Signal</keyword>
<feature type="domain" description="PepSY" evidence="3">
    <location>
        <begin position="151"/>
        <end position="209"/>
    </location>
</feature>
<accession>A0A376H3G6</accession>
<keyword evidence="4" id="KW-0449">Lipoprotein</keyword>
<sequence length="212" mass="22737">MKKTTILFGIAALGLLAGCTQNNTGNSEPAQNSSSSTTVASSSETTSSQAADRSSSSAAIANGGLPAVTVEEAIQVFQEKYPDAAITSLDLDTSFGKYFYQVEGVDDTNEFELKIDAETKETSEERTEKLDADEQNGVKKEADQLDLTNLLSLAEISDSAVKEAGGGQATDWDLDKEMNVTYWEVKVEDGNKKTNVKINAQTGEILETEQDD</sequence>
<dbReference type="Proteomes" id="UP000254807">
    <property type="component" value="Unassembled WGS sequence"/>
</dbReference>
<feature type="signal peptide" evidence="2">
    <location>
        <begin position="1"/>
        <end position="24"/>
    </location>
</feature>
<protein>
    <submittedName>
        <fullName evidence="4">Lipoprotein</fullName>
    </submittedName>
</protein>
<dbReference type="OrthoDB" id="2943484at2"/>
<organism evidence="4 5">
    <name type="scientific">Enterococcus gallinarum</name>
    <dbReference type="NCBI Taxonomy" id="1353"/>
    <lineage>
        <taxon>Bacteria</taxon>
        <taxon>Bacillati</taxon>
        <taxon>Bacillota</taxon>
        <taxon>Bacilli</taxon>
        <taxon>Lactobacillales</taxon>
        <taxon>Enterococcaceae</taxon>
        <taxon>Enterococcus</taxon>
    </lineage>
</organism>
<dbReference type="Pfam" id="PF03413">
    <property type="entry name" value="PepSY"/>
    <property type="match status" value="2"/>
</dbReference>
<feature type="chain" id="PRO_5039677852" evidence="2">
    <location>
        <begin position="25"/>
        <end position="212"/>
    </location>
</feature>
<reference evidence="4 5" key="1">
    <citation type="submission" date="2018-06" db="EMBL/GenBank/DDBJ databases">
        <authorList>
            <consortium name="Pathogen Informatics"/>
            <person name="Doyle S."/>
        </authorList>
    </citation>
    <scope>NUCLEOTIDE SEQUENCE [LARGE SCALE GENOMIC DNA]</scope>
    <source>
        <strain evidence="4 5">NCTC12360</strain>
    </source>
</reference>
<keyword evidence="5" id="KW-1185">Reference proteome</keyword>
<feature type="region of interest" description="Disordered" evidence="1">
    <location>
        <begin position="117"/>
        <end position="136"/>
    </location>
</feature>
<dbReference type="RefSeq" id="WP_060813035.1">
    <property type="nucleotide sequence ID" value="NZ_JBHULA010000042.1"/>
</dbReference>
<feature type="domain" description="PepSY" evidence="3">
    <location>
        <begin position="68"/>
        <end position="121"/>
    </location>
</feature>
<proteinExistence type="predicted"/>
<evidence type="ECO:0000313" key="4">
    <source>
        <dbReference type="EMBL" id="STD84170.1"/>
    </source>
</evidence>
<name>A0A376H3G6_ENTGA</name>